<proteinExistence type="predicted"/>
<keyword evidence="1" id="KW-1133">Transmembrane helix</keyword>
<keyword evidence="1" id="KW-0472">Membrane</keyword>
<accession>A0A1X6YP95</accession>
<dbReference type="RefSeq" id="WP_198431901.1">
    <property type="nucleotide sequence ID" value="NZ_FWFN01000002.1"/>
</dbReference>
<evidence type="ECO:0000313" key="2">
    <source>
        <dbReference type="EMBL" id="SLN27155.1"/>
    </source>
</evidence>
<dbReference type="EMBL" id="FWFN01000002">
    <property type="protein sequence ID" value="SLN27155.1"/>
    <property type="molecule type" value="Genomic_DNA"/>
</dbReference>
<dbReference type="AlphaFoldDB" id="A0A1X6YP95"/>
<protein>
    <submittedName>
        <fullName evidence="2">Uncharacterized protein</fullName>
    </submittedName>
</protein>
<keyword evidence="3" id="KW-1185">Reference proteome</keyword>
<sequence length="47" mass="5335">MTNRTAIIIGVIIVTLLVLDNGVGEGNNTLFLMRKLADFVEWLAFWR</sequence>
<keyword evidence="1" id="KW-0812">Transmembrane</keyword>
<organism evidence="2 3">
    <name type="scientific">Pseudooceanicola marinus</name>
    <dbReference type="NCBI Taxonomy" id="396013"/>
    <lineage>
        <taxon>Bacteria</taxon>
        <taxon>Pseudomonadati</taxon>
        <taxon>Pseudomonadota</taxon>
        <taxon>Alphaproteobacteria</taxon>
        <taxon>Rhodobacterales</taxon>
        <taxon>Paracoccaceae</taxon>
        <taxon>Pseudooceanicola</taxon>
    </lineage>
</organism>
<evidence type="ECO:0000313" key="3">
    <source>
        <dbReference type="Proteomes" id="UP000193963"/>
    </source>
</evidence>
<reference evidence="2 3" key="1">
    <citation type="submission" date="2017-03" db="EMBL/GenBank/DDBJ databases">
        <authorList>
            <person name="Afonso C.L."/>
            <person name="Miller P.J."/>
            <person name="Scott M.A."/>
            <person name="Spackman E."/>
            <person name="Goraichik I."/>
            <person name="Dimitrov K.M."/>
            <person name="Suarez D.L."/>
            <person name="Swayne D.E."/>
        </authorList>
    </citation>
    <scope>NUCLEOTIDE SEQUENCE [LARGE SCALE GENOMIC DNA]</scope>
    <source>
        <strain evidence="2 3">CECT 7751</strain>
    </source>
</reference>
<evidence type="ECO:0000256" key="1">
    <source>
        <dbReference type="SAM" id="Phobius"/>
    </source>
</evidence>
<feature type="transmembrane region" description="Helical" evidence="1">
    <location>
        <begin position="6"/>
        <end position="24"/>
    </location>
</feature>
<dbReference type="Proteomes" id="UP000193963">
    <property type="component" value="Unassembled WGS sequence"/>
</dbReference>
<gene>
    <name evidence="2" type="ORF">PSM7751_01027</name>
</gene>
<name>A0A1X6YP95_9RHOB</name>